<dbReference type="InterPro" id="IPR043502">
    <property type="entry name" value="DNA/RNA_pol_sf"/>
</dbReference>
<feature type="non-terminal residue" evidence="4">
    <location>
        <position position="1"/>
    </location>
</feature>
<accession>A0A371F273</accession>
<dbReference type="Proteomes" id="UP000257109">
    <property type="component" value="Unassembled WGS sequence"/>
</dbReference>
<name>A0A371F273_MUCPR</name>
<dbReference type="Pfam" id="PF00078">
    <property type="entry name" value="RVT_1"/>
    <property type="match status" value="1"/>
</dbReference>
<evidence type="ECO:0000259" key="3">
    <source>
        <dbReference type="Pfam" id="PF17919"/>
    </source>
</evidence>
<feature type="region of interest" description="Disordered" evidence="1">
    <location>
        <begin position="1"/>
        <end position="47"/>
    </location>
</feature>
<proteinExistence type="predicted"/>
<feature type="domain" description="Reverse transcriptase/retrotransposon-derived protein RNase H-like" evidence="3">
    <location>
        <begin position="634"/>
        <end position="681"/>
    </location>
</feature>
<gene>
    <name evidence="4" type="primary">pol</name>
    <name evidence="4" type="ORF">CR513_48196</name>
</gene>
<dbReference type="InterPro" id="IPR043128">
    <property type="entry name" value="Rev_trsase/Diguanyl_cyclase"/>
</dbReference>
<dbReference type="CDD" id="cd00303">
    <property type="entry name" value="retropepsin_like"/>
    <property type="match status" value="1"/>
</dbReference>
<evidence type="ECO:0000259" key="2">
    <source>
        <dbReference type="Pfam" id="PF00078"/>
    </source>
</evidence>
<comment type="caution">
    <text evidence="4">The sequence shown here is derived from an EMBL/GenBank/DDBJ whole genome shotgun (WGS) entry which is preliminary data.</text>
</comment>
<feature type="domain" description="Reverse transcriptase" evidence="2">
    <location>
        <begin position="485"/>
        <end position="589"/>
    </location>
</feature>
<dbReference type="Gene3D" id="3.30.70.270">
    <property type="match status" value="1"/>
</dbReference>
<dbReference type="AlphaFoldDB" id="A0A371F273"/>
<dbReference type="PANTHER" id="PTHR24559">
    <property type="entry name" value="TRANSPOSON TY3-I GAG-POL POLYPROTEIN"/>
    <property type="match status" value="1"/>
</dbReference>
<dbReference type="Gene3D" id="2.40.70.10">
    <property type="entry name" value="Acid Proteases"/>
    <property type="match status" value="1"/>
</dbReference>
<reference evidence="4" key="1">
    <citation type="submission" date="2018-05" db="EMBL/GenBank/DDBJ databases">
        <title>Draft genome of Mucuna pruriens seed.</title>
        <authorList>
            <person name="Nnadi N.E."/>
            <person name="Vos R."/>
            <person name="Hasami M.H."/>
            <person name="Devisetty U.K."/>
            <person name="Aguiy J.C."/>
        </authorList>
    </citation>
    <scope>NUCLEOTIDE SEQUENCE [LARGE SCALE GENOMIC DNA]</scope>
    <source>
        <strain evidence="4">JCA_2017</strain>
    </source>
</reference>
<dbReference type="InterPro" id="IPR000477">
    <property type="entry name" value="RT_dom"/>
</dbReference>
<dbReference type="Gene3D" id="3.10.10.10">
    <property type="entry name" value="HIV Type 1 Reverse Transcriptase, subunit A, domain 1"/>
    <property type="match status" value="1"/>
</dbReference>
<evidence type="ECO:0000313" key="4">
    <source>
        <dbReference type="EMBL" id="RDX72334.1"/>
    </source>
</evidence>
<dbReference type="OrthoDB" id="10055717at2759"/>
<evidence type="ECO:0000256" key="1">
    <source>
        <dbReference type="SAM" id="MobiDB-lite"/>
    </source>
</evidence>
<keyword evidence="5" id="KW-1185">Reference proteome</keyword>
<protein>
    <submittedName>
        <fullName evidence="4">Retrovirus-related Pol polyprotein</fullName>
    </submittedName>
</protein>
<organism evidence="4 5">
    <name type="scientific">Mucuna pruriens</name>
    <name type="common">Velvet bean</name>
    <name type="synonym">Dolichos pruriens</name>
    <dbReference type="NCBI Taxonomy" id="157652"/>
    <lineage>
        <taxon>Eukaryota</taxon>
        <taxon>Viridiplantae</taxon>
        <taxon>Streptophyta</taxon>
        <taxon>Embryophyta</taxon>
        <taxon>Tracheophyta</taxon>
        <taxon>Spermatophyta</taxon>
        <taxon>Magnoliopsida</taxon>
        <taxon>eudicotyledons</taxon>
        <taxon>Gunneridae</taxon>
        <taxon>Pentapetalae</taxon>
        <taxon>rosids</taxon>
        <taxon>fabids</taxon>
        <taxon>Fabales</taxon>
        <taxon>Fabaceae</taxon>
        <taxon>Papilionoideae</taxon>
        <taxon>50 kb inversion clade</taxon>
        <taxon>NPAAA clade</taxon>
        <taxon>indigoferoid/millettioid clade</taxon>
        <taxon>Phaseoleae</taxon>
        <taxon>Mucuna</taxon>
    </lineage>
</organism>
<dbReference type="SUPFAM" id="SSF56672">
    <property type="entry name" value="DNA/RNA polymerases"/>
    <property type="match status" value="1"/>
</dbReference>
<dbReference type="InterPro" id="IPR053134">
    <property type="entry name" value="RNA-dir_DNA_polymerase"/>
</dbReference>
<dbReference type="Pfam" id="PF17919">
    <property type="entry name" value="RT_RNaseH_2"/>
    <property type="match status" value="1"/>
</dbReference>
<sequence>MQSSSFGSIPLQTIPNPQGGGVNTVRLQSSKELPQPDAPQSSLGPAEAKTELRVNSQVQELARSIPLPFPNQTVWARRYEINEDFLKLFRKVEINIQLLDAIRQVPRYTKFLKELYVHKRKKKGVIKIGGVVSVLVKHENTSVQQILPKKCQDPGIFTVPCTISSCTFTNAMLDLRESINVMLVSIYKSLNLGDLKPTRMVIQLVNRSVVRTLGILKDIVVQVNELIFPTDFYVLDMKDKPSEEGSALILGRPFLMMVRRKIDIHVGTLSMEFGDTFVNFNIFEALKHPVEDHSIFSIDTIDGLVKGYFQIGIGNVSLVNFVDIFDTDSNMQEPTKIDFDNLEEVETISNGQPETGSDLNKRSPNKHLSPPSDKVDQPTPSTQEQHVSPQWRLNSTLLDVIKKEVTKLHAAGIIYPILDSQWVSLVQVVPKKSEMTVIKSRQDEMVPAKIQNNWRVCINYRKLNQATCKDHFPLLFVDQVLEKLAGYMQIHIEPMDQHKTTFTCPFRMFAYTRMSFGLYNAPSTFQRCMISIFLDLLEDCMDIFMDDFTVYVKSFEACLDNLSRVYRSNLVLNFEKCHFMVTKGIVLGHLVSTRGIENDKAKIDVISSLPNPASVREVFTGNSLKISGADFVFDQPCVDAFQELNRRLTSAPILQAPNWELSFELMCDTSNSTLGAVLGQQVGK</sequence>
<dbReference type="CDD" id="cd01647">
    <property type="entry name" value="RT_LTR"/>
    <property type="match status" value="1"/>
</dbReference>
<dbReference type="EMBL" id="QJKJ01010950">
    <property type="protein sequence ID" value="RDX72334.1"/>
    <property type="molecule type" value="Genomic_DNA"/>
</dbReference>
<feature type="region of interest" description="Disordered" evidence="1">
    <location>
        <begin position="349"/>
        <end position="388"/>
    </location>
</feature>
<feature type="compositionally biased region" description="Polar residues" evidence="1">
    <location>
        <begin position="378"/>
        <end position="388"/>
    </location>
</feature>
<feature type="compositionally biased region" description="Polar residues" evidence="1">
    <location>
        <begin position="1"/>
        <end position="16"/>
    </location>
</feature>
<dbReference type="InterPro" id="IPR021109">
    <property type="entry name" value="Peptidase_aspartic_dom_sf"/>
</dbReference>
<feature type="compositionally biased region" description="Polar residues" evidence="1">
    <location>
        <begin position="349"/>
        <end position="358"/>
    </location>
</feature>
<dbReference type="InterPro" id="IPR041577">
    <property type="entry name" value="RT_RNaseH_2"/>
</dbReference>
<feature type="compositionally biased region" description="Polar residues" evidence="1">
    <location>
        <begin position="25"/>
        <end position="43"/>
    </location>
</feature>
<evidence type="ECO:0000313" key="5">
    <source>
        <dbReference type="Proteomes" id="UP000257109"/>
    </source>
</evidence>
<dbReference type="PANTHER" id="PTHR24559:SF444">
    <property type="entry name" value="REVERSE TRANSCRIPTASE DOMAIN-CONTAINING PROTEIN"/>
    <property type="match status" value="1"/>
</dbReference>